<dbReference type="RefSeq" id="WP_026542034.1">
    <property type="nucleotide sequence ID" value="NZ_JBBMFV010000004.1"/>
</dbReference>
<gene>
    <name evidence="2" type="ORF">V3C41_11475</name>
</gene>
<dbReference type="EMBL" id="JBBMFV010000004">
    <property type="protein sequence ID" value="MEO3941688.1"/>
    <property type="molecule type" value="Genomic_DNA"/>
</dbReference>
<evidence type="ECO:0008006" key="4">
    <source>
        <dbReference type="Google" id="ProtNLM"/>
    </source>
</evidence>
<evidence type="ECO:0000256" key="1">
    <source>
        <dbReference type="SAM" id="SignalP"/>
    </source>
</evidence>
<comment type="caution">
    <text evidence="2">The sequence shown here is derived from an EMBL/GenBank/DDBJ whole genome shotgun (WGS) entry which is preliminary data.</text>
</comment>
<evidence type="ECO:0000313" key="3">
    <source>
        <dbReference type="Proteomes" id="UP001448614"/>
    </source>
</evidence>
<sequence length="139" mass="14884">MKRLYSAVLRITIAGMLCLAVASCDNIADPDMAQRDSVAHAVVDAAREGDIQELIGLSANDMEARENAAEILASQAESLQGDVTVTWSVRQSPDHQEAAVTDDDGDTISFRLSWLQAKWYLILGEAGPPKSPAASKDPS</sequence>
<feature type="signal peptide" evidence="1">
    <location>
        <begin position="1"/>
        <end position="22"/>
    </location>
</feature>
<keyword evidence="1" id="KW-0732">Signal</keyword>
<feature type="chain" id="PRO_5047025266" description="Lipoprotein" evidence="1">
    <location>
        <begin position="23"/>
        <end position="139"/>
    </location>
</feature>
<keyword evidence="3" id="KW-1185">Reference proteome</keyword>
<evidence type="ECO:0000313" key="2">
    <source>
        <dbReference type="EMBL" id="MEO3941688.1"/>
    </source>
</evidence>
<reference evidence="2 3" key="1">
    <citation type="journal article" date="2024" name="Appl. Microbiol. Biotechnol.">
        <title>Biosynthetic gene clusters with biotechnological applications in novel Antarctic isolates from Actinomycetota.</title>
        <authorList>
            <person name="Bruna P."/>
            <person name="Nunez-Montero K."/>
            <person name="Contreras M.J."/>
            <person name="Leal K."/>
            <person name="Garcia M."/>
            <person name="Abanto M."/>
            <person name="Barrientos L."/>
        </authorList>
    </citation>
    <scope>NUCLEOTIDE SEQUENCE [LARGE SCALE GENOMIC DNA]</scope>
    <source>
        <strain evidence="2 3">Se16.17</strain>
    </source>
</reference>
<proteinExistence type="predicted"/>
<name>A0ABV0GSW4_PAENI</name>
<protein>
    <recommendedName>
        <fullName evidence="4">Lipoprotein</fullName>
    </recommendedName>
</protein>
<dbReference type="Proteomes" id="UP001448614">
    <property type="component" value="Unassembled WGS sequence"/>
</dbReference>
<accession>A0ABV0GSW4</accession>
<organism evidence="2 3">
    <name type="scientific">Paenarthrobacter nicotinovorans</name>
    <name type="common">Arthrobacter nicotinovorans</name>
    <dbReference type="NCBI Taxonomy" id="29320"/>
    <lineage>
        <taxon>Bacteria</taxon>
        <taxon>Bacillati</taxon>
        <taxon>Actinomycetota</taxon>
        <taxon>Actinomycetes</taxon>
        <taxon>Micrococcales</taxon>
        <taxon>Micrococcaceae</taxon>
        <taxon>Paenarthrobacter</taxon>
    </lineage>
</organism>
<dbReference type="PROSITE" id="PS51257">
    <property type="entry name" value="PROKAR_LIPOPROTEIN"/>
    <property type="match status" value="1"/>
</dbReference>